<feature type="compositionally biased region" description="Low complexity" evidence="5">
    <location>
        <begin position="539"/>
        <end position="570"/>
    </location>
</feature>
<organism evidence="11 13">
    <name type="scientific">Phytophthora fragariae</name>
    <dbReference type="NCBI Taxonomy" id="53985"/>
    <lineage>
        <taxon>Eukaryota</taxon>
        <taxon>Sar</taxon>
        <taxon>Stramenopiles</taxon>
        <taxon>Oomycota</taxon>
        <taxon>Peronosporomycetes</taxon>
        <taxon>Peronosporales</taxon>
        <taxon>Peronosporaceae</taxon>
        <taxon>Phytophthora</taxon>
    </lineage>
</organism>
<keyword evidence="13" id="KW-1185">Reference proteome</keyword>
<gene>
    <name evidence="11" type="ORF">PF005_g16755</name>
    <name evidence="10" type="ORF">PF006_g20252</name>
    <name evidence="9" type="ORF">PF007_g19553</name>
    <name evidence="8" type="ORF">PF009_g17936</name>
</gene>
<dbReference type="EMBL" id="QXFZ01001492">
    <property type="protein sequence ID" value="KAE9089562.1"/>
    <property type="molecule type" value="Genomic_DNA"/>
</dbReference>
<evidence type="ECO:0000256" key="3">
    <source>
        <dbReference type="ARBA" id="ARBA00022483"/>
    </source>
</evidence>
<feature type="compositionally biased region" description="Low complexity" evidence="5">
    <location>
        <begin position="400"/>
        <end position="412"/>
    </location>
</feature>
<feature type="region of interest" description="Disordered" evidence="5">
    <location>
        <begin position="455"/>
        <end position="488"/>
    </location>
</feature>
<evidence type="ECO:0000256" key="1">
    <source>
        <dbReference type="ARBA" id="ARBA00006572"/>
    </source>
</evidence>
<dbReference type="Proteomes" id="UP000429523">
    <property type="component" value="Unassembled WGS sequence"/>
</dbReference>
<dbReference type="EMBL" id="QXGA01001752">
    <property type="protein sequence ID" value="KAE9111262.1"/>
    <property type="molecule type" value="Genomic_DNA"/>
</dbReference>
<keyword evidence="2" id="KW-0813">Transport</keyword>
<dbReference type="Proteomes" id="UP000440732">
    <property type="component" value="Unassembled WGS sequence"/>
</dbReference>
<reference evidence="12 13" key="1">
    <citation type="submission" date="2018-08" db="EMBL/GenBank/DDBJ databases">
        <title>Genomic investigation of the strawberry pathogen Phytophthora fragariae indicates pathogenicity is determined by transcriptional variation in three key races.</title>
        <authorList>
            <person name="Adams T.M."/>
            <person name="Armitage A.D."/>
            <person name="Sobczyk M.K."/>
            <person name="Bates H.J."/>
            <person name="Dunwell J.M."/>
            <person name="Nellist C.F."/>
            <person name="Harrison R.J."/>
        </authorList>
    </citation>
    <scope>NUCLEOTIDE SEQUENCE [LARGE SCALE GENOMIC DNA]</scope>
    <source>
        <strain evidence="11 13">NOV-27</strain>
        <strain evidence="10 14">NOV-5</strain>
        <strain evidence="9 15">NOV-71</strain>
        <strain evidence="8 12">NOV-9</strain>
    </source>
</reference>
<evidence type="ECO:0000259" key="7">
    <source>
        <dbReference type="Pfam" id="PF20667"/>
    </source>
</evidence>
<dbReference type="OrthoDB" id="125856at2759"/>
<feature type="compositionally biased region" description="Basic and acidic residues" evidence="5">
    <location>
        <begin position="471"/>
        <end position="488"/>
    </location>
</feature>
<evidence type="ECO:0000256" key="5">
    <source>
        <dbReference type="SAM" id="MobiDB-lite"/>
    </source>
</evidence>
<feature type="region of interest" description="Disordered" evidence="5">
    <location>
        <begin position="538"/>
        <end position="570"/>
    </location>
</feature>
<dbReference type="Proteomes" id="UP000441208">
    <property type="component" value="Unassembled WGS sequence"/>
</dbReference>
<sequence>MRQQDLPSLKFPFRMTGRSDSNEAPSTRSWAMASDSHRASVCGPSAELEKLLAAATDSGRTQASAYNAETMVDELLSSTWEPENPTGDCSTKGSVSLVRHASFTQQTTSLNALQSVLTESIDRLVQHRKVVANRIAELEQDSRRVSSKFQEGLVKPDLLLNDICAQMEDLEERFTKVSSSAVLIGDKLSVLDGERSRVLETDELMEALLALNDPSSKLTKCSNRLFNMLHDPNQLHEASRIVKKMSVFSSELSSPTIAYAVAEIERLSQTTENDLLTEFTNEQQKENLTGMRKCAESLIEYNDKEKVADRYVWNVMCDRLAKTAGEPTVSSLDPIEDLDALFTKILTICTEQFPVIDHVFPAEAYDSIRELLVERLFNDPAFGILSFLDQFLSTRRYTEPSSPSSNAANSSPIVDSEPGLSAGMQNNRSYVKLLCAAYEKTCAMVSEIETIERTNQADMHKRDGFPNQDSNGRDDHLRERKPATDNTDHERIHTFLKLQMHSLFGNHGDIYLRTELDLLQSQFKDIFAAVQFPKPPVISKSKGGSSKSKTSATSAAATTSTPSPSASSTQLVSSASTTSISSSNLDKDGGFLQLETSLVFFESLRGLVEDDAVPTKYAELMDEVIERCEIILKDSELRGELVTRVFTSFVASFGDEYLGKITTLAKEILQDQRLIPESALQFFIITEALLKRIDFLDEQFEERIAPSQEDSPTQLTICQESKRKCLDKLESSISVALQQALTVIEKTVGQILTTNQGKTDFLGGQASMLLSSSKACQKCTEYLQPLVETLCRVLIEENCDRFLIALARSFKELYLQHLRKFRFDPDGACMLLRDVSEYRQAFRSPSLPAAVDDIFDLLHEIANVFALPPENLGGVVREGKLATLNKQTLQHIVKRRWDYKTNAEKIAASLKDAKQDAKDEKST</sequence>
<evidence type="ECO:0000256" key="2">
    <source>
        <dbReference type="ARBA" id="ARBA00022448"/>
    </source>
</evidence>
<feature type="region of interest" description="Disordered" evidence="5">
    <location>
        <begin position="1"/>
        <end position="28"/>
    </location>
</feature>
<feature type="compositionally biased region" description="Polar residues" evidence="5">
    <location>
        <begin position="18"/>
        <end position="28"/>
    </location>
</feature>
<dbReference type="PANTHER" id="PTHR12100:SF0">
    <property type="entry name" value="EXOCYST COMPLEX COMPONENT 5"/>
    <property type="match status" value="1"/>
</dbReference>
<feature type="domain" description="Exocyst complex component Sec10 N-terminal" evidence="7">
    <location>
        <begin position="118"/>
        <end position="219"/>
    </location>
</feature>
<dbReference type="Pfam" id="PF07393">
    <property type="entry name" value="Sec10_HB"/>
    <property type="match status" value="1"/>
</dbReference>
<name>A0A6A3XDR8_9STRA</name>
<keyword evidence="3" id="KW-0268">Exocytosis</keyword>
<dbReference type="PANTHER" id="PTHR12100">
    <property type="entry name" value="SEC10"/>
    <property type="match status" value="1"/>
</dbReference>
<dbReference type="InterPro" id="IPR009976">
    <property type="entry name" value="Sec10-like"/>
</dbReference>
<comment type="similarity">
    <text evidence="1">Belongs to the SEC10 family.</text>
</comment>
<dbReference type="InterPro" id="IPR048625">
    <property type="entry name" value="Sec10_N"/>
</dbReference>
<evidence type="ECO:0000313" key="13">
    <source>
        <dbReference type="Proteomes" id="UP000433483"/>
    </source>
</evidence>
<evidence type="ECO:0000313" key="12">
    <source>
        <dbReference type="Proteomes" id="UP000429523"/>
    </source>
</evidence>
<comment type="caution">
    <text evidence="11">The sequence shown here is derived from an EMBL/GenBank/DDBJ whole genome shotgun (WGS) entry which is preliminary data.</text>
</comment>
<evidence type="ECO:0000256" key="4">
    <source>
        <dbReference type="ARBA" id="ARBA00023054"/>
    </source>
</evidence>
<dbReference type="GO" id="GO:0006887">
    <property type="term" value="P:exocytosis"/>
    <property type="evidence" value="ECO:0007669"/>
    <property type="project" value="UniProtKB-KW"/>
</dbReference>
<feature type="region of interest" description="Disordered" evidence="5">
    <location>
        <begin position="398"/>
        <end position="421"/>
    </location>
</feature>
<evidence type="ECO:0000313" key="10">
    <source>
        <dbReference type="EMBL" id="KAE9111262.1"/>
    </source>
</evidence>
<evidence type="ECO:0000313" key="11">
    <source>
        <dbReference type="EMBL" id="KAE9196746.1"/>
    </source>
</evidence>
<dbReference type="Proteomes" id="UP000433483">
    <property type="component" value="Unassembled WGS sequence"/>
</dbReference>
<dbReference type="EMBL" id="QXGF01001166">
    <property type="protein sequence ID" value="KAE8932020.1"/>
    <property type="molecule type" value="Genomic_DNA"/>
</dbReference>
<dbReference type="Pfam" id="PF20667">
    <property type="entry name" value="Sec10_N"/>
    <property type="match status" value="1"/>
</dbReference>
<dbReference type="GO" id="GO:0000145">
    <property type="term" value="C:exocyst"/>
    <property type="evidence" value="ECO:0007669"/>
    <property type="project" value="TreeGrafter"/>
</dbReference>
<evidence type="ECO:0000313" key="15">
    <source>
        <dbReference type="Proteomes" id="UP000441208"/>
    </source>
</evidence>
<evidence type="ECO:0000313" key="9">
    <source>
        <dbReference type="EMBL" id="KAE9089562.1"/>
    </source>
</evidence>
<dbReference type="EMBL" id="QXGB01001115">
    <property type="protein sequence ID" value="KAE9196746.1"/>
    <property type="molecule type" value="Genomic_DNA"/>
</dbReference>
<dbReference type="GO" id="GO:0006893">
    <property type="term" value="P:Golgi to plasma membrane transport"/>
    <property type="evidence" value="ECO:0007669"/>
    <property type="project" value="TreeGrafter"/>
</dbReference>
<proteinExistence type="inferred from homology"/>
<dbReference type="InterPro" id="IPR048627">
    <property type="entry name" value="Sec10_HB"/>
</dbReference>
<feature type="domain" description="Exocyst complex component Sec10-like alpha-helical bundle" evidence="6">
    <location>
        <begin position="238"/>
        <end position="902"/>
    </location>
</feature>
<evidence type="ECO:0000259" key="6">
    <source>
        <dbReference type="Pfam" id="PF07393"/>
    </source>
</evidence>
<protein>
    <submittedName>
        <fullName evidence="11">Uncharacterized protein</fullName>
    </submittedName>
</protein>
<evidence type="ECO:0000313" key="14">
    <source>
        <dbReference type="Proteomes" id="UP000440732"/>
    </source>
</evidence>
<accession>A0A6A3XDR8</accession>
<evidence type="ECO:0000313" key="8">
    <source>
        <dbReference type="EMBL" id="KAE8932020.1"/>
    </source>
</evidence>
<dbReference type="AlphaFoldDB" id="A0A6A3XDR8"/>
<keyword evidence="4" id="KW-0175">Coiled coil</keyword>